<keyword evidence="1" id="KW-0732">Signal</keyword>
<feature type="chain" id="PRO_5043381396" evidence="1">
    <location>
        <begin position="34"/>
        <end position="78"/>
    </location>
</feature>
<organism evidence="2 3">
    <name type="scientific">Lactuca virosa</name>
    <dbReference type="NCBI Taxonomy" id="75947"/>
    <lineage>
        <taxon>Eukaryota</taxon>
        <taxon>Viridiplantae</taxon>
        <taxon>Streptophyta</taxon>
        <taxon>Embryophyta</taxon>
        <taxon>Tracheophyta</taxon>
        <taxon>Spermatophyta</taxon>
        <taxon>Magnoliopsida</taxon>
        <taxon>eudicotyledons</taxon>
        <taxon>Gunneridae</taxon>
        <taxon>Pentapetalae</taxon>
        <taxon>asterids</taxon>
        <taxon>campanulids</taxon>
        <taxon>Asterales</taxon>
        <taxon>Asteraceae</taxon>
        <taxon>Cichorioideae</taxon>
        <taxon>Cichorieae</taxon>
        <taxon>Lactucinae</taxon>
        <taxon>Lactuca</taxon>
    </lineage>
</organism>
<proteinExistence type="predicted"/>
<dbReference type="AlphaFoldDB" id="A0AAU9PUN7"/>
<reference evidence="2 3" key="1">
    <citation type="submission" date="2022-01" db="EMBL/GenBank/DDBJ databases">
        <authorList>
            <person name="Xiong W."/>
            <person name="Schranz E."/>
        </authorList>
    </citation>
    <scope>NUCLEOTIDE SEQUENCE [LARGE SCALE GENOMIC DNA]</scope>
</reference>
<dbReference type="EMBL" id="CAKMRJ010005745">
    <property type="protein sequence ID" value="CAH1453687.1"/>
    <property type="molecule type" value="Genomic_DNA"/>
</dbReference>
<evidence type="ECO:0000313" key="3">
    <source>
        <dbReference type="Proteomes" id="UP001157418"/>
    </source>
</evidence>
<sequence length="78" mass="9095">MGEKGKRFKDFQINGLVWLFLAALLVVRSEVNTKEIGNSWIGNEEDGDQKMYEFCSRFACTINEREWQQATQLWTGTM</sequence>
<name>A0AAU9PUN7_9ASTR</name>
<dbReference type="Proteomes" id="UP001157418">
    <property type="component" value="Unassembled WGS sequence"/>
</dbReference>
<evidence type="ECO:0000313" key="2">
    <source>
        <dbReference type="EMBL" id="CAH1453687.1"/>
    </source>
</evidence>
<gene>
    <name evidence="2" type="ORF">LVIROSA_LOCUS38914</name>
</gene>
<evidence type="ECO:0000256" key="1">
    <source>
        <dbReference type="SAM" id="SignalP"/>
    </source>
</evidence>
<accession>A0AAU9PUN7</accession>
<protein>
    <submittedName>
        <fullName evidence="2">Uncharacterized protein</fullName>
    </submittedName>
</protein>
<comment type="caution">
    <text evidence="2">The sequence shown here is derived from an EMBL/GenBank/DDBJ whole genome shotgun (WGS) entry which is preliminary data.</text>
</comment>
<feature type="signal peptide" evidence="1">
    <location>
        <begin position="1"/>
        <end position="33"/>
    </location>
</feature>
<keyword evidence="3" id="KW-1185">Reference proteome</keyword>